<evidence type="ECO:0008006" key="3">
    <source>
        <dbReference type="Google" id="ProtNLM"/>
    </source>
</evidence>
<dbReference type="InterPro" id="IPR022148">
    <property type="entry name" value="CopG_antitoxin"/>
</dbReference>
<name>A0A2H0W7P1_9BACT</name>
<dbReference type="EMBL" id="PEZW01000001">
    <property type="protein sequence ID" value="PIS08076.1"/>
    <property type="molecule type" value="Genomic_DNA"/>
</dbReference>
<sequence>MKKKINIPKFKDEDAERDYWSKINLSDYFESADFRPAAFPELKPSSRSISIRIPEFMLIRIKEQANELNIPYQSLIKKYIAQGIVEKTDRACKQK</sequence>
<reference evidence="2" key="1">
    <citation type="submission" date="2017-09" db="EMBL/GenBank/DDBJ databases">
        <title>Depth-based differentiation of microbial function through sediment-hosted aquifers and enrichment of novel symbionts in the deep terrestrial subsurface.</title>
        <authorList>
            <person name="Probst A.J."/>
            <person name="Ladd B."/>
            <person name="Jarett J.K."/>
            <person name="Geller-Mcgrath D.E."/>
            <person name="Sieber C.M.K."/>
            <person name="Emerson J.B."/>
            <person name="Anantharaman K."/>
            <person name="Thomas B.C."/>
            <person name="Malmstrom R."/>
            <person name="Stieglmeier M."/>
            <person name="Klingl A."/>
            <person name="Woyke T."/>
            <person name="Ryan C.M."/>
            <person name="Banfield J.F."/>
        </authorList>
    </citation>
    <scope>NUCLEOTIDE SEQUENCE [LARGE SCALE GENOMIC DNA]</scope>
</reference>
<evidence type="ECO:0000313" key="2">
    <source>
        <dbReference type="Proteomes" id="UP000231382"/>
    </source>
</evidence>
<dbReference type="Proteomes" id="UP000231382">
    <property type="component" value="Unassembled WGS sequence"/>
</dbReference>
<protein>
    <recommendedName>
        <fullName evidence="3">CopG family transcriptional regulator</fullName>
    </recommendedName>
</protein>
<comment type="caution">
    <text evidence="1">The sequence shown here is derived from an EMBL/GenBank/DDBJ whole genome shotgun (WGS) entry which is preliminary data.</text>
</comment>
<accession>A0A2H0W7P1</accession>
<gene>
    <name evidence="1" type="ORF">COT78_00030</name>
</gene>
<proteinExistence type="predicted"/>
<evidence type="ECO:0000313" key="1">
    <source>
        <dbReference type="EMBL" id="PIS08076.1"/>
    </source>
</evidence>
<dbReference type="AlphaFoldDB" id="A0A2H0W7P1"/>
<organism evidence="1 2">
    <name type="scientific">Candidatus Berkelbacteria bacterium CG10_big_fil_rev_8_21_14_0_10_43_13</name>
    <dbReference type="NCBI Taxonomy" id="1974514"/>
    <lineage>
        <taxon>Bacteria</taxon>
        <taxon>Candidatus Berkelbacteria</taxon>
    </lineage>
</organism>
<dbReference type="Pfam" id="PF12441">
    <property type="entry name" value="CopG_antitoxin"/>
    <property type="match status" value="1"/>
</dbReference>